<feature type="domain" description="NAD-dependent epimerase/dehydratase" evidence="2">
    <location>
        <begin position="6"/>
        <end position="241"/>
    </location>
</feature>
<name>A0A917TZ29_9ACTN</name>
<protein>
    <submittedName>
        <fullName evidence="3">UDP-glucose 4-epimerase</fullName>
    </submittedName>
</protein>
<dbReference type="InterPro" id="IPR001509">
    <property type="entry name" value="Epimerase_deHydtase"/>
</dbReference>
<dbReference type="PANTHER" id="PTHR43000">
    <property type="entry name" value="DTDP-D-GLUCOSE 4,6-DEHYDRATASE-RELATED"/>
    <property type="match status" value="1"/>
</dbReference>
<evidence type="ECO:0000259" key="2">
    <source>
        <dbReference type="Pfam" id="PF01370"/>
    </source>
</evidence>
<organism evidence="3 4">
    <name type="scientific">Dactylosporangium sucinum</name>
    <dbReference type="NCBI Taxonomy" id="1424081"/>
    <lineage>
        <taxon>Bacteria</taxon>
        <taxon>Bacillati</taxon>
        <taxon>Actinomycetota</taxon>
        <taxon>Actinomycetes</taxon>
        <taxon>Micromonosporales</taxon>
        <taxon>Micromonosporaceae</taxon>
        <taxon>Dactylosporangium</taxon>
    </lineage>
</organism>
<dbReference type="EMBL" id="BMPI01000027">
    <property type="protein sequence ID" value="GGM45367.1"/>
    <property type="molecule type" value="Genomic_DNA"/>
</dbReference>
<dbReference type="Gene3D" id="3.40.50.720">
    <property type="entry name" value="NAD(P)-binding Rossmann-like Domain"/>
    <property type="match status" value="1"/>
</dbReference>
<comment type="similarity">
    <text evidence="1">Belongs to the NAD(P)-dependent epimerase/dehydratase family.</text>
</comment>
<dbReference type="Pfam" id="PF01370">
    <property type="entry name" value="Epimerase"/>
    <property type="match status" value="1"/>
</dbReference>
<dbReference type="Proteomes" id="UP000642070">
    <property type="component" value="Unassembled WGS sequence"/>
</dbReference>
<evidence type="ECO:0000313" key="4">
    <source>
        <dbReference type="Proteomes" id="UP000642070"/>
    </source>
</evidence>
<dbReference type="InterPro" id="IPR036291">
    <property type="entry name" value="NAD(P)-bd_dom_sf"/>
</dbReference>
<gene>
    <name evidence="3" type="ORF">GCM10007977_053670</name>
</gene>
<evidence type="ECO:0000313" key="3">
    <source>
        <dbReference type="EMBL" id="GGM45367.1"/>
    </source>
</evidence>
<proteinExistence type="inferred from homology"/>
<reference evidence="3" key="1">
    <citation type="journal article" date="2014" name="Int. J. Syst. Evol. Microbiol.">
        <title>Complete genome sequence of Corynebacterium casei LMG S-19264T (=DSM 44701T), isolated from a smear-ripened cheese.</title>
        <authorList>
            <consortium name="US DOE Joint Genome Institute (JGI-PGF)"/>
            <person name="Walter F."/>
            <person name="Albersmeier A."/>
            <person name="Kalinowski J."/>
            <person name="Ruckert C."/>
        </authorList>
    </citation>
    <scope>NUCLEOTIDE SEQUENCE</scope>
    <source>
        <strain evidence="3">JCM 19831</strain>
    </source>
</reference>
<dbReference type="SUPFAM" id="SSF51735">
    <property type="entry name" value="NAD(P)-binding Rossmann-fold domains"/>
    <property type="match status" value="1"/>
</dbReference>
<keyword evidence="4" id="KW-1185">Reference proteome</keyword>
<dbReference type="AlphaFoldDB" id="A0A917TZ29"/>
<reference evidence="3" key="2">
    <citation type="submission" date="2020-09" db="EMBL/GenBank/DDBJ databases">
        <authorList>
            <person name="Sun Q."/>
            <person name="Ohkuma M."/>
        </authorList>
    </citation>
    <scope>NUCLEOTIDE SEQUENCE</scope>
    <source>
        <strain evidence="3">JCM 19831</strain>
    </source>
</reference>
<comment type="caution">
    <text evidence="3">The sequence shown here is derived from an EMBL/GenBank/DDBJ whole genome shotgun (WGS) entry which is preliminary data.</text>
</comment>
<evidence type="ECO:0000256" key="1">
    <source>
        <dbReference type="ARBA" id="ARBA00007637"/>
    </source>
</evidence>
<sequence length="340" mass="36983">MATSTVLVTGGAGFIGANVTRSLLEDGHTVVVLDDLSGGSIHNVPDDALFRQGSACDPAVVDGLFAEFRFDYVFHLAAYAAEGLSHFIKRYNYINNVLGSVTLINAAVNAGTVRCFVFTSSIAVYGANQVPMSEDLVPSPEDPYGIAKLAVEQELRVTHEMFGLPYIVFRPHNVYGEYQNIGDRYRNVIGIFMNQALRGEPFTIFGDGCQVRAFTHISDVAPVLARSVTNPAAYNGTFNIGGDTVYTLNALARATADAMGVPLRVTHLPARNEVRRAYANHEKVRKVFGITGDEVPLEEGLAAMAAWVRRQGPREPSVFEAVEVRRNLPPSWLAVLPDAH</sequence>
<dbReference type="RefSeq" id="WP_190252705.1">
    <property type="nucleotide sequence ID" value="NZ_BMPI01000027.1"/>
</dbReference>
<accession>A0A917TZ29</accession>